<keyword evidence="3" id="KW-1185">Reference proteome</keyword>
<sequence length="689" mass="77508">MEVLRSTFLEKLPEVKSAIDNAAYIAIDTELTGLCRPINSYRTTDDVAARYEKVSQSSREFSIIQFGLACFNWDAESQAYVARPFNFYIFPNGEPREAGERFFTCSSSSLTFLMECNFDFNKMIKEGISYLTDDEAESHLERINVARVKEDIVITDQNRSFFEATRAAIDEWLQTQASKTINIETPNSYLKRLVYQIISEEKYNGFLAAKSLDKRQMQIRKLTEESRKSRSNLDQKALLEINFCTVIEYIKNASCPLIGHNCLLDICQIISQFCQRLPDDVQEWKSLVQKSFKRVIDTKHLSNHPKIKEFLPSTALGPLYENMARDPFKSHGPKIILHKDFNRYSLDDNSDDIAHEAGFDALMTGVVYLRMAYYILRNEVKEHKERISGVPAFNAVSAGPTALEPFAIRESEALDTMEGDTDISATVRLVDTGVLPTSPSLSSLSEEGEYDDDQAAALEGIGADGDPSQLLNTCTTITDFYDKLHLMRCELYFIDLKGESEVPKVRKNVFYLRNIPTGMTTYGLELLYGDLCPVSIHWKTNATALLTVKHENRVELAKPGLLGLEVLKPFMEDDTKFSIASNNGITLEAANIEMLTSQEYHDLHRAHGTVSHRNGNITPVHQTVTTPEISSPVATGGTSYDDLDFEIPASLQQSHTQVAAEVKVSAKRGYVDLDTPVSSDAHVAKKQHR</sequence>
<comment type="similarity">
    <text evidence="1">Belongs to the CAF1 family.</text>
</comment>
<gene>
    <name evidence="2" type="ORF">K450DRAFT_218183</name>
</gene>
<dbReference type="InterPro" id="IPR051181">
    <property type="entry name" value="CAF1_poly(A)_ribonucleases"/>
</dbReference>
<dbReference type="GO" id="GO:0000175">
    <property type="term" value="F:3'-5'-RNA exonuclease activity"/>
    <property type="evidence" value="ECO:0007669"/>
    <property type="project" value="TreeGrafter"/>
</dbReference>
<protein>
    <recommendedName>
        <fullName evidence="4">CAF1-domain-containing protein</fullName>
    </recommendedName>
</protein>
<dbReference type="GO" id="GO:0005634">
    <property type="term" value="C:nucleus"/>
    <property type="evidence" value="ECO:0007669"/>
    <property type="project" value="TreeGrafter"/>
</dbReference>
<dbReference type="EMBL" id="MU620893">
    <property type="protein sequence ID" value="KAI8584110.1"/>
    <property type="molecule type" value="Genomic_DNA"/>
</dbReference>
<dbReference type="PANTHER" id="PTHR15092">
    <property type="entry name" value="POLY A -SPECIFIC RIBONUCLEASE/TARGET OF EGR1, MEMBER 1"/>
    <property type="match status" value="1"/>
</dbReference>
<dbReference type="GeneID" id="75910516"/>
<evidence type="ECO:0000313" key="3">
    <source>
        <dbReference type="Proteomes" id="UP001206595"/>
    </source>
</evidence>
<evidence type="ECO:0000313" key="2">
    <source>
        <dbReference type="EMBL" id="KAI8584110.1"/>
    </source>
</evidence>
<reference evidence="2" key="1">
    <citation type="submission" date="2021-06" db="EMBL/GenBank/DDBJ databases">
        <authorList>
            <consortium name="DOE Joint Genome Institute"/>
            <person name="Mondo S.J."/>
            <person name="Amses K.R."/>
            <person name="Simmons D.R."/>
            <person name="Longcore J.E."/>
            <person name="Seto K."/>
            <person name="Alves G.H."/>
            <person name="Bonds A.E."/>
            <person name="Quandt C.A."/>
            <person name="Davis W.J."/>
            <person name="Chang Y."/>
            <person name="Letcher P.M."/>
            <person name="Powell M.J."/>
            <person name="Kuo A."/>
            <person name="Labutti K."/>
            <person name="Pangilinan J."/>
            <person name="Andreopoulos W."/>
            <person name="Tritt A."/>
            <person name="Riley R."/>
            <person name="Hundley H."/>
            <person name="Johnson J."/>
            <person name="Lipzen A."/>
            <person name="Barry K."/>
            <person name="Berbee M.L."/>
            <person name="Buchler N.E."/>
            <person name="Grigoriev I.V."/>
            <person name="Spatafora J.W."/>
            <person name="Stajich J.E."/>
            <person name="James T.Y."/>
        </authorList>
    </citation>
    <scope>NUCLEOTIDE SEQUENCE</scope>
    <source>
        <strain evidence="2">AG</strain>
    </source>
</reference>
<dbReference type="GO" id="GO:0000289">
    <property type="term" value="P:nuclear-transcribed mRNA poly(A) tail shortening"/>
    <property type="evidence" value="ECO:0007669"/>
    <property type="project" value="TreeGrafter"/>
</dbReference>
<dbReference type="InterPro" id="IPR036397">
    <property type="entry name" value="RNaseH_sf"/>
</dbReference>
<proteinExistence type="inferred from homology"/>
<dbReference type="Pfam" id="PF04857">
    <property type="entry name" value="CAF1"/>
    <property type="match status" value="1"/>
</dbReference>
<dbReference type="Gene3D" id="3.30.420.10">
    <property type="entry name" value="Ribonuclease H-like superfamily/Ribonuclease H"/>
    <property type="match status" value="2"/>
</dbReference>
<dbReference type="InterPro" id="IPR006941">
    <property type="entry name" value="RNase_CAF1"/>
</dbReference>
<dbReference type="Proteomes" id="UP001206595">
    <property type="component" value="Unassembled WGS sequence"/>
</dbReference>
<reference evidence="2" key="2">
    <citation type="journal article" date="2022" name="Proc. Natl. Acad. Sci. U.S.A.">
        <title>Diploid-dominant life cycles characterize the early evolution of Fungi.</title>
        <authorList>
            <person name="Amses K.R."/>
            <person name="Simmons D.R."/>
            <person name="Longcore J.E."/>
            <person name="Mondo S.J."/>
            <person name="Seto K."/>
            <person name="Jeronimo G.H."/>
            <person name="Bonds A.E."/>
            <person name="Quandt C.A."/>
            <person name="Davis W.J."/>
            <person name="Chang Y."/>
            <person name="Federici B.A."/>
            <person name="Kuo A."/>
            <person name="LaButti K."/>
            <person name="Pangilinan J."/>
            <person name="Andreopoulos W."/>
            <person name="Tritt A."/>
            <person name="Riley R."/>
            <person name="Hundley H."/>
            <person name="Johnson J."/>
            <person name="Lipzen A."/>
            <person name="Barry K."/>
            <person name="Lang B.F."/>
            <person name="Cuomo C.A."/>
            <person name="Buchler N.E."/>
            <person name="Grigoriev I.V."/>
            <person name="Spatafora J.W."/>
            <person name="Stajich J.E."/>
            <person name="James T.Y."/>
        </authorList>
    </citation>
    <scope>NUCLEOTIDE SEQUENCE</scope>
    <source>
        <strain evidence="2">AG</strain>
    </source>
</reference>
<name>A0AAD5EKL3_UMBRA</name>
<dbReference type="RefSeq" id="XP_051449114.1">
    <property type="nucleotide sequence ID" value="XM_051585166.1"/>
</dbReference>
<dbReference type="InterPro" id="IPR012337">
    <property type="entry name" value="RNaseH-like_sf"/>
</dbReference>
<dbReference type="SUPFAM" id="SSF82708">
    <property type="entry name" value="R3H domain"/>
    <property type="match status" value="1"/>
</dbReference>
<dbReference type="GO" id="GO:0003723">
    <property type="term" value="F:RNA binding"/>
    <property type="evidence" value="ECO:0007669"/>
    <property type="project" value="TreeGrafter"/>
</dbReference>
<dbReference type="PANTHER" id="PTHR15092:SF22">
    <property type="entry name" value="POLY(A)-SPECIFIC RIBONUCLEASE PNLDC1"/>
    <property type="match status" value="1"/>
</dbReference>
<evidence type="ECO:0008006" key="4">
    <source>
        <dbReference type="Google" id="ProtNLM"/>
    </source>
</evidence>
<organism evidence="2 3">
    <name type="scientific">Umbelopsis ramanniana AG</name>
    <dbReference type="NCBI Taxonomy" id="1314678"/>
    <lineage>
        <taxon>Eukaryota</taxon>
        <taxon>Fungi</taxon>
        <taxon>Fungi incertae sedis</taxon>
        <taxon>Mucoromycota</taxon>
        <taxon>Mucoromycotina</taxon>
        <taxon>Umbelopsidomycetes</taxon>
        <taxon>Umbelopsidales</taxon>
        <taxon>Umbelopsidaceae</taxon>
        <taxon>Umbelopsis</taxon>
    </lineage>
</organism>
<accession>A0AAD5EKL3</accession>
<dbReference type="SUPFAM" id="SSF53098">
    <property type="entry name" value="Ribonuclease H-like"/>
    <property type="match status" value="1"/>
</dbReference>
<dbReference type="GO" id="GO:1990432">
    <property type="term" value="P:siRNA 3'-end processing"/>
    <property type="evidence" value="ECO:0007669"/>
    <property type="project" value="TreeGrafter"/>
</dbReference>
<feature type="non-terminal residue" evidence="2">
    <location>
        <position position="1"/>
    </location>
</feature>
<dbReference type="AlphaFoldDB" id="A0AAD5EKL3"/>
<dbReference type="GO" id="GO:1990431">
    <property type="term" value="P:priRNA 3'-end processing"/>
    <property type="evidence" value="ECO:0007669"/>
    <property type="project" value="TreeGrafter"/>
</dbReference>
<comment type="caution">
    <text evidence="2">The sequence shown here is derived from an EMBL/GenBank/DDBJ whole genome shotgun (WGS) entry which is preliminary data.</text>
</comment>
<evidence type="ECO:0000256" key="1">
    <source>
        <dbReference type="ARBA" id="ARBA00008372"/>
    </source>
</evidence>
<dbReference type="InterPro" id="IPR036867">
    <property type="entry name" value="R3H_dom_sf"/>
</dbReference>